<organism evidence="2">
    <name type="scientific">uncultured Woeseiaceae bacterium</name>
    <dbReference type="NCBI Taxonomy" id="1983305"/>
    <lineage>
        <taxon>Bacteria</taxon>
        <taxon>Pseudomonadati</taxon>
        <taxon>Pseudomonadota</taxon>
        <taxon>Gammaproteobacteria</taxon>
        <taxon>Woeseiales</taxon>
        <taxon>Woeseiaceae</taxon>
        <taxon>environmental samples</taxon>
    </lineage>
</organism>
<feature type="transmembrane region" description="Helical" evidence="1">
    <location>
        <begin position="83"/>
        <end position="104"/>
    </location>
</feature>
<evidence type="ECO:0000313" key="2">
    <source>
        <dbReference type="EMBL" id="VUX55590.1"/>
    </source>
</evidence>
<dbReference type="EMBL" id="LR633967">
    <property type="protein sequence ID" value="VUX55590.1"/>
    <property type="molecule type" value="Genomic_DNA"/>
</dbReference>
<accession>A0A7D9H5R3</accession>
<name>A0A7D9H5R3_9GAMM</name>
<keyword evidence="1" id="KW-1133">Transmembrane helix</keyword>
<keyword evidence="1" id="KW-0472">Membrane</keyword>
<proteinExistence type="predicted"/>
<feature type="transmembrane region" description="Helical" evidence="1">
    <location>
        <begin position="33"/>
        <end position="51"/>
    </location>
</feature>
<protein>
    <submittedName>
        <fullName evidence="2">Uncharacterized protein</fullName>
    </submittedName>
</protein>
<gene>
    <name evidence="2" type="ORF">JTBM06_V1_50029</name>
</gene>
<evidence type="ECO:0000256" key="1">
    <source>
        <dbReference type="SAM" id="Phobius"/>
    </source>
</evidence>
<feature type="transmembrane region" description="Helical" evidence="1">
    <location>
        <begin position="58"/>
        <end position="77"/>
    </location>
</feature>
<dbReference type="AlphaFoldDB" id="A0A7D9H5R3"/>
<reference evidence="2" key="1">
    <citation type="submission" date="2019-07" db="EMBL/GenBank/DDBJ databases">
        <authorList>
            <person name="Weber M."/>
            <person name="Kostadinov I."/>
            <person name="Kostadinov D I."/>
        </authorList>
    </citation>
    <scope>NUCLEOTIDE SEQUENCE</scope>
    <source>
        <strain evidence="2">Gfbio:sag-sample-m06:053724c1-46a9-4a36-b237-ea2bf867836b</strain>
    </source>
</reference>
<keyword evidence="1" id="KW-0812">Transmembrane</keyword>
<sequence>MFRLQKKHSGKQADTGPKPDVALILAQQSVGRAVAGGIALVLVFGWIWAVLSMRTGRVFPWISILIGMFVGLGVQRFGRGLDWRFPVIAAVLAWAGAYVGNLMIGIVETGRYIEADPFSVLVGLSRDTMKNFFANTVSPVDHIYAFCAAGVASFLAKRRLNRREVVAIRLMDKEKI</sequence>